<protein>
    <submittedName>
        <fullName evidence="3">Integrase core domain-containing protein</fullName>
    </submittedName>
</protein>
<dbReference type="EMBL" id="FWXF01000018">
    <property type="protein sequence ID" value="SMC26829.1"/>
    <property type="molecule type" value="Genomic_DNA"/>
</dbReference>
<evidence type="ECO:0000256" key="1">
    <source>
        <dbReference type="SAM" id="Phobius"/>
    </source>
</evidence>
<dbReference type="RefSeq" id="WP_170920617.1">
    <property type="nucleotide sequence ID" value="NZ_FWXF01000018.1"/>
</dbReference>
<dbReference type="GO" id="GO:0003676">
    <property type="term" value="F:nucleic acid binding"/>
    <property type="evidence" value="ECO:0007669"/>
    <property type="project" value="InterPro"/>
</dbReference>
<evidence type="ECO:0000259" key="2">
    <source>
        <dbReference type="PROSITE" id="PS50994"/>
    </source>
</evidence>
<gene>
    <name evidence="3" type="ORF">SAMN02746041_02785</name>
</gene>
<dbReference type="Pfam" id="PF00665">
    <property type="entry name" value="rve"/>
    <property type="match status" value="1"/>
</dbReference>
<keyword evidence="1" id="KW-0812">Transmembrane</keyword>
<evidence type="ECO:0000313" key="4">
    <source>
        <dbReference type="Proteomes" id="UP000192783"/>
    </source>
</evidence>
<dbReference type="Gene3D" id="3.30.420.10">
    <property type="entry name" value="Ribonuclease H-like superfamily/Ribonuclease H"/>
    <property type="match status" value="1"/>
</dbReference>
<keyword evidence="4" id="KW-1185">Reference proteome</keyword>
<dbReference type="SUPFAM" id="SSF53098">
    <property type="entry name" value="Ribonuclease H-like"/>
    <property type="match status" value="1"/>
</dbReference>
<sequence length="115" mass="13260">MDITKLLGPVKWTYFYLYVIMNIFSRYVVGWMVAHRESAALAKRLIEETCKKQGIVHGQLTVHADRGSSMTSPKFVTFLRKLLLFLECGFSFFTTNFQSMLRTLFKGLRGSPRAL</sequence>
<dbReference type="STRING" id="1121390.SAMN02746041_02785"/>
<dbReference type="GO" id="GO:0015074">
    <property type="term" value="P:DNA integration"/>
    <property type="evidence" value="ECO:0007669"/>
    <property type="project" value="InterPro"/>
</dbReference>
<dbReference type="InterPro" id="IPR012337">
    <property type="entry name" value="RNaseH-like_sf"/>
</dbReference>
<reference evidence="3 4" key="1">
    <citation type="submission" date="2017-04" db="EMBL/GenBank/DDBJ databases">
        <authorList>
            <person name="Afonso C.L."/>
            <person name="Miller P.J."/>
            <person name="Scott M.A."/>
            <person name="Spackman E."/>
            <person name="Goraichik I."/>
            <person name="Dimitrov K.M."/>
            <person name="Suarez D.L."/>
            <person name="Swayne D.E."/>
        </authorList>
    </citation>
    <scope>NUCLEOTIDE SEQUENCE [LARGE SCALE GENOMIC DNA]</scope>
    <source>
        <strain evidence="3 4">DSM 13146</strain>
    </source>
</reference>
<feature type="domain" description="Integrase catalytic" evidence="2">
    <location>
        <begin position="1"/>
        <end position="82"/>
    </location>
</feature>
<proteinExistence type="predicted"/>
<name>A0A1W1XS84_9BACT</name>
<dbReference type="AlphaFoldDB" id="A0A1W1XS84"/>
<evidence type="ECO:0000313" key="3">
    <source>
        <dbReference type="EMBL" id="SMC26829.1"/>
    </source>
</evidence>
<keyword evidence="1" id="KW-1133">Transmembrane helix</keyword>
<dbReference type="InterPro" id="IPR001584">
    <property type="entry name" value="Integrase_cat-core"/>
</dbReference>
<dbReference type="PROSITE" id="PS50994">
    <property type="entry name" value="INTEGRASE"/>
    <property type="match status" value="1"/>
</dbReference>
<keyword evidence="1" id="KW-0472">Membrane</keyword>
<organism evidence="3 4">
    <name type="scientific">Desulfacinum hydrothermale DSM 13146</name>
    <dbReference type="NCBI Taxonomy" id="1121390"/>
    <lineage>
        <taxon>Bacteria</taxon>
        <taxon>Pseudomonadati</taxon>
        <taxon>Thermodesulfobacteriota</taxon>
        <taxon>Syntrophobacteria</taxon>
        <taxon>Syntrophobacterales</taxon>
        <taxon>Syntrophobacteraceae</taxon>
        <taxon>Desulfacinum</taxon>
    </lineage>
</organism>
<feature type="transmembrane region" description="Helical" evidence="1">
    <location>
        <begin position="15"/>
        <end position="34"/>
    </location>
</feature>
<accession>A0A1W1XS84</accession>
<dbReference type="InterPro" id="IPR036397">
    <property type="entry name" value="RNaseH_sf"/>
</dbReference>
<dbReference type="Proteomes" id="UP000192783">
    <property type="component" value="Unassembled WGS sequence"/>
</dbReference>